<comment type="similarity">
    <text evidence="3">Belongs to the peptidase M50B family.</text>
</comment>
<feature type="transmembrane region" description="Helical" evidence="12">
    <location>
        <begin position="206"/>
        <end position="223"/>
    </location>
</feature>
<proteinExistence type="inferred from homology"/>
<dbReference type="PANTHER" id="PTHR39188">
    <property type="entry name" value="MEMBRANE-ASSOCIATED ZINC METALLOPROTEASE M50B"/>
    <property type="match status" value="1"/>
</dbReference>
<keyword evidence="4 14" id="KW-0645">Protease</keyword>
<evidence type="ECO:0000256" key="8">
    <source>
        <dbReference type="ARBA" id="ARBA00022833"/>
    </source>
</evidence>
<dbReference type="Pfam" id="PF02163">
    <property type="entry name" value="Peptidase_M50"/>
    <property type="match status" value="1"/>
</dbReference>
<evidence type="ECO:0000256" key="4">
    <source>
        <dbReference type="ARBA" id="ARBA00022670"/>
    </source>
</evidence>
<comment type="subcellular location">
    <subcellularLocation>
        <location evidence="2">Membrane</location>
        <topology evidence="2">Multi-pass membrane protein</topology>
    </subcellularLocation>
</comment>
<evidence type="ECO:0000256" key="6">
    <source>
        <dbReference type="ARBA" id="ARBA00022723"/>
    </source>
</evidence>
<feature type="transmembrane region" description="Helical" evidence="12">
    <location>
        <begin position="105"/>
        <end position="128"/>
    </location>
</feature>
<keyword evidence="11 12" id="KW-0472">Membrane</keyword>
<evidence type="ECO:0000256" key="2">
    <source>
        <dbReference type="ARBA" id="ARBA00004141"/>
    </source>
</evidence>
<evidence type="ECO:0000259" key="13">
    <source>
        <dbReference type="Pfam" id="PF02163"/>
    </source>
</evidence>
<feature type="transmembrane region" description="Helical" evidence="12">
    <location>
        <begin position="21"/>
        <end position="44"/>
    </location>
</feature>
<dbReference type="InterPro" id="IPR008915">
    <property type="entry name" value="Peptidase_M50"/>
</dbReference>
<evidence type="ECO:0000313" key="15">
    <source>
        <dbReference type="Proteomes" id="UP001500187"/>
    </source>
</evidence>
<reference evidence="15" key="1">
    <citation type="journal article" date="2019" name="Int. J. Syst. Evol. Microbiol.">
        <title>The Global Catalogue of Microorganisms (GCM) 10K type strain sequencing project: providing services to taxonomists for standard genome sequencing and annotation.</title>
        <authorList>
            <consortium name="The Broad Institute Genomics Platform"/>
            <consortium name="The Broad Institute Genome Sequencing Center for Infectious Disease"/>
            <person name="Wu L."/>
            <person name="Ma J."/>
        </authorList>
    </citation>
    <scope>NUCLEOTIDE SEQUENCE [LARGE SCALE GENOMIC DNA]</scope>
    <source>
        <strain evidence="15">JCM 18541</strain>
    </source>
</reference>
<evidence type="ECO:0000313" key="14">
    <source>
        <dbReference type="EMBL" id="GAA4793728.1"/>
    </source>
</evidence>
<feature type="transmembrane region" description="Helical" evidence="12">
    <location>
        <begin position="177"/>
        <end position="200"/>
    </location>
</feature>
<accession>A0ABP9BCX1</accession>
<evidence type="ECO:0000256" key="7">
    <source>
        <dbReference type="ARBA" id="ARBA00022801"/>
    </source>
</evidence>
<dbReference type="RefSeq" id="WP_345445346.1">
    <property type="nucleotide sequence ID" value="NZ_BAABKP010000001.1"/>
</dbReference>
<evidence type="ECO:0000256" key="5">
    <source>
        <dbReference type="ARBA" id="ARBA00022692"/>
    </source>
</evidence>
<comment type="caution">
    <text evidence="14">The sequence shown here is derived from an EMBL/GenBank/DDBJ whole genome shotgun (WGS) entry which is preliminary data.</text>
</comment>
<keyword evidence="9 12" id="KW-1133">Transmembrane helix</keyword>
<keyword evidence="6" id="KW-0479">Metal-binding</keyword>
<dbReference type="PANTHER" id="PTHR39188:SF3">
    <property type="entry name" value="STAGE IV SPORULATION PROTEIN FB"/>
    <property type="match status" value="1"/>
</dbReference>
<organism evidence="14 15">
    <name type="scientific">Rothia endophytica</name>
    <dbReference type="NCBI Taxonomy" id="1324766"/>
    <lineage>
        <taxon>Bacteria</taxon>
        <taxon>Bacillati</taxon>
        <taxon>Actinomycetota</taxon>
        <taxon>Actinomycetes</taxon>
        <taxon>Micrococcales</taxon>
        <taxon>Micrococcaceae</taxon>
        <taxon>Rothia</taxon>
    </lineage>
</organism>
<sequence length="377" mass="39878">MNQHSGLQIGSYRGAPIYLKASWFIFMILLIVGYGSHLSAWPALTVADGFTAAAVVAVTLAMGVFLHELAHAVVGAQRGLEVRSITLTVWGGQTSMSTGTPMTSLMVSLVGPLANFLMAGVCQLVWSLTGTADFLGFSIAAQVNVAIGAFNLIPAYPLDGGHALEAAVAHVSRSRSLAMRVTSYTGIAVAALMVGIVVFLGVWNSPVIVVATLALAYFLWSGASRSLKTLSQERNPHNPLTAVSLMRPVQYFDSEVKIGEVLARWDGRSYLLLNDGSAASPSSVVEPIVLQSALSLANQPLTSIASPLAPGYIPGSASSVDIMDAYNGYRYHQLPAHYRQNAPLWAVTDRGATIGVISHKDITEVLLASAKRPPHPA</sequence>
<evidence type="ECO:0000256" key="12">
    <source>
        <dbReference type="SAM" id="Phobius"/>
    </source>
</evidence>
<feature type="domain" description="Peptidase M50" evidence="13">
    <location>
        <begin position="137"/>
        <end position="189"/>
    </location>
</feature>
<feature type="transmembrane region" description="Helical" evidence="12">
    <location>
        <begin position="134"/>
        <end position="156"/>
    </location>
</feature>
<feature type="transmembrane region" description="Helical" evidence="12">
    <location>
        <begin position="50"/>
        <end position="74"/>
    </location>
</feature>
<keyword evidence="15" id="KW-1185">Reference proteome</keyword>
<keyword evidence="8" id="KW-0862">Zinc</keyword>
<evidence type="ECO:0000256" key="1">
    <source>
        <dbReference type="ARBA" id="ARBA00001947"/>
    </source>
</evidence>
<gene>
    <name evidence="14" type="ORF">GCM10023352_10600</name>
</gene>
<dbReference type="Proteomes" id="UP001500187">
    <property type="component" value="Unassembled WGS sequence"/>
</dbReference>
<comment type="cofactor">
    <cofactor evidence="1">
        <name>Zn(2+)</name>
        <dbReference type="ChEBI" id="CHEBI:29105"/>
    </cofactor>
</comment>
<dbReference type="EMBL" id="BAABKP010000001">
    <property type="protein sequence ID" value="GAA4793728.1"/>
    <property type="molecule type" value="Genomic_DNA"/>
</dbReference>
<name>A0ABP9BCX1_9MICC</name>
<keyword evidence="10" id="KW-0482">Metalloprotease</keyword>
<evidence type="ECO:0000256" key="3">
    <source>
        <dbReference type="ARBA" id="ARBA00007931"/>
    </source>
</evidence>
<evidence type="ECO:0000256" key="9">
    <source>
        <dbReference type="ARBA" id="ARBA00022989"/>
    </source>
</evidence>
<protein>
    <submittedName>
        <fullName evidence="14">Site-2 protease family protein</fullName>
    </submittedName>
</protein>
<evidence type="ECO:0000256" key="10">
    <source>
        <dbReference type="ARBA" id="ARBA00023049"/>
    </source>
</evidence>
<keyword evidence="5 12" id="KW-0812">Transmembrane</keyword>
<dbReference type="GO" id="GO:0008233">
    <property type="term" value="F:peptidase activity"/>
    <property type="evidence" value="ECO:0007669"/>
    <property type="project" value="UniProtKB-KW"/>
</dbReference>
<keyword evidence="7" id="KW-0378">Hydrolase</keyword>
<evidence type="ECO:0000256" key="11">
    <source>
        <dbReference type="ARBA" id="ARBA00023136"/>
    </source>
</evidence>
<dbReference type="GO" id="GO:0006508">
    <property type="term" value="P:proteolysis"/>
    <property type="evidence" value="ECO:0007669"/>
    <property type="project" value="UniProtKB-KW"/>
</dbReference>